<dbReference type="Proteomes" id="UP000318336">
    <property type="component" value="Unassembled WGS sequence"/>
</dbReference>
<comment type="caution">
    <text evidence="1">The sequence shown here is derived from an EMBL/GenBank/DDBJ whole genome shotgun (WGS) entry which is preliminary data.</text>
</comment>
<accession>A0A542XE09</accession>
<reference evidence="1 2" key="1">
    <citation type="submission" date="2019-06" db="EMBL/GenBank/DDBJ databases">
        <title>Sequencing the genomes of 1000 actinobacteria strains.</title>
        <authorList>
            <person name="Klenk H.-P."/>
        </authorList>
    </citation>
    <scope>NUCLEOTIDE SEQUENCE [LARGE SCALE GENOMIC DNA]</scope>
    <source>
        <strain evidence="1 2">DSM 24617</strain>
    </source>
</reference>
<protein>
    <recommendedName>
        <fullName evidence="3">GT2 family glycosyltransferase</fullName>
    </recommendedName>
</protein>
<name>A0A542XE09_9MICO</name>
<dbReference type="AlphaFoldDB" id="A0A542XE09"/>
<sequence>MSFGVVIPTLQRSPLLGDLLVALSAEPLVDQIVVVNNATTELPHSGPKISIISPGENIYVNPAWNAGVRAVSTPLLCIANDDLKFDTSLFHHARRWLRLPVGIVAPAENAFRGVERGLLRDNPPVTGRPRLRPVYRRTEGFGTLMFMRRSNYVEIPSELRICFGDDYLFNQQRHRNAVFSGFPIDTPMGTTSSSAEFVQLFDEDRERYLALPPGPYSRRYSWEPKIARHVVHRLRRARS</sequence>
<dbReference type="SUPFAM" id="SSF53448">
    <property type="entry name" value="Nucleotide-diphospho-sugar transferases"/>
    <property type="match status" value="1"/>
</dbReference>
<proteinExistence type="predicted"/>
<gene>
    <name evidence="1" type="ORF">FB554_2219</name>
</gene>
<evidence type="ECO:0008006" key="3">
    <source>
        <dbReference type="Google" id="ProtNLM"/>
    </source>
</evidence>
<dbReference type="OrthoDB" id="3226099at2"/>
<dbReference type="InterPro" id="IPR029044">
    <property type="entry name" value="Nucleotide-diphossugar_trans"/>
</dbReference>
<keyword evidence="2" id="KW-1185">Reference proteome</keyword>
<dbReference type="RefSeq" id="WP_142006062.1">
    <property type="nucleotide sequence ID" value="NZ_CAJTBP010000001.1"/>
</dbReference>
<evidence type="ECO:0000313" key="2">
    <source>
        <dbReference type="Proteomes" id="UP000318336"/>
    </source>
</evidence>
<dbReference type="EMBL" id="VFOK01000001">
    <property type="protein sequence ID" value="TQL34061.1"/>
    <property type="molecule type" value="Genomic_DNA"/>
</dbReference>
<organism evidence="1 2">
    <name type="scientific">Barrientosiimonas humi</name>
    <dbReference type="NCBI Taxonomy" id="999931"/>
    <lineage>
        <taxon>Bacteria</taxon>
        <taxon>Bacillati</taxon>
        <taxon>Actinomycetota</taxon>
        <taxon>Actinomycetes</taxon>
        <taxon>Micrococcales</taxon>
        <taxon>Dermacoccaceae</taxon>
        <taxon>Barrientosiimonas</taxon>
    </lineage>
</organism>
<evidence type="ECO:0000313" key="1">
    <source>
        <dbReference type="EMBL" id="TQL34061.1"/>
    </source>
</evidence>
<dbReference type="Gene3D" id="3.90.550.10">
    <property type="entry name" value="Spore Coat Polysaccharide Biosynthesis Protein SpsA, Chain A"/>
    <property type="match status" value="1"/>
</dbReference>